<dbReference type="PROSITE" id="PS00463">
    <property type="entry name" value="ZN2_CY6_FUNGAL_1"/>
    <property type="match status" value="1"/>
</dbReference>
<dbReference type="GO" id="GO:0000981">
    <property type="term" value="F:DNA-binding transcription factor activity, RNA polymerase II-specific"/>
    <property type="evidence" value="ECO:0007669"/>
    <property type="project" value="InterPro"/>
</dbReference>
<organism evidence="8 9">
    <name type="scientific">Rhypophila decipiens</name>
    <dbReference type="NCBI Taxonomy" id="261697"/>
    <lineage>
        <taxon>Eukaryota</taxon>
        <taxon>Fungi</taxon>
        <taxon>Dikarya</taxon>
        <taxon>Ascomycota</taxon>
        <taxon>Pezizomycotina</taxon>
        <taxon>Sordariomycetes</taxon>
        <taxon>Sordariomycetidae</taxon>
        <taxon>Sordariales</taxon>
        <taxon>Naviculisporaceae</taxon>
        <taxon>Rhypophila</taxon>
    </lineage>
</organism>
<evidence type="ECO:0000256" key="1">
    <source>
        <dbReference type="ARBA" id="ARBA00004123"/>
    </source>
</evidence>
<accession>A0AAN6YF30</accession>
<evidence type="ECO:0000256" key="6">
    <source>
        <dbReference type="SAM" id="MobiDB-lite"/>
    </source>
</evidence>
<evidence type="ECO:0000313" key="8">
    <source>
        <dbReference type="EMBL" id="KAK4218133.1"/>
    </source>
</evidence>
<feature type="domain" description="Zn(2)-C6 fungal-type" evidence="7">
    <location>
        <begin position="16"/>
        <end position="48"/>
    </location>
</feature>
<evidence type="ECO:0000313" key="9">
    <source>
        <dbReference type="Proteomes" id="UP001301769"/>
    </source>
</evidence>
<dbReference type="PANTHER" id="PTHR31845:SF10">
    <property type="entry name" value="ZN(II)2CYS6 TRANSCRIPTION FACTOR (EUROFUNG)"/>
    <property type="match status" value="1"/>
</dbReference>
<feature type="compositionally biased region" description="Basic and acidic residues" evidence="6">
    <location>
        <begin position="37"/>
        <end position="46"/>
    </location>
</feature>
<feature type="region of interest" description="Disordered" evidence="6">
    <location>
        <begin position="84"/>
        <end position="113"/>
    </location>
</feature>
<dbReference type="Gene3D" id="4.10.240.10">
    <property type="entry name" value="Zn(2)-C6 fungal-type DNA-binding domain"/>
    <property type="match status" value="1"/>
</dbReference>
<reference evidence="8" key="1">
    <citation type="journal article" date="2023" name="Mol. Phylogenet. Evol.">
        <title>Genome-scale phylogeny and comparative genomics of the fungal order Sordariales.</title>
        <authorList>
            <person name="Hensen N."/>
            <person name="Bonometti L."/>
            <person name="Westerberg I."/>
            <person name="Brannstrom I.O."/>
            <person name="Guillou S."/>
            <person name="Cros-Aarteil S."/>
            <person name="Calhoun S."/>
            <person name="Haridas S."/>
            <person name="Kuo A."/>
            <person name="Mondo S."/>
            <person name="Pangilinan J."/>
            <person name="Riley R."/>
            <person name="LaButti K."/>
            <person name="Andreopoulos B."/>
            <person name="Lipzen A."/>
            <person name="Chen C."/>
            <person name="Yan M."/>
            <person name="Daum C."/>
            <person name="Ng V."/>
            <person name="Clum A."/>
            <person name="Steindorff A."/>
            <person name="Ohm R.A."/>
            <person name="Martin F."/>
            <person name="Silar P."/>
            <person name="Natvig D.O."/>
            <person name="Lalanne C."/>
            <person name="Gautier V."/>
            <person name="Ament-Velasquez S.L."/>
            <person name="Kruys A."/>
            <person name="Hutchinson M.I."/>
            <person name="Powell A.J."/>
            <person name="Barry K."/>
            <person name="Miller A.N."/>
            <person name="Grigoriev I.V."/>
            <person name="Debuchy R."/>
            <person name="Gladieux P."/>
            <person name="Hiltunen Thoren M."/>
            <person name="Johannesson H."/>
        </authorList>
    </citation>
    <scope>NUCLEOTIDE SEQUENCE</scope>
    <source>
        <strain evidence="8">PSN293</strain>
    </source>
</reference>
<feature type="compositionally biased region" description="Low complexity" evidence="6">
    <location>
        <begin position="497"/>
        <end position="513"/>
    </location>
</feature>
<feature type="compositionally biased region" description="Low complexity" evidence="6">
    <location>
        <begin position="84"/>
        <end position="104"/>
    </location>
</feature>
<keyword evidence="4" id="KW-0804">Transcription</keyword>
<comment type="subcellular location">
    <subcellularLocation>
        <location evidence="1">Nucleus</location>
    </subcellularLocation>
</comment>
<gene>
    <name evidence="8" type="ORF">QBC37DRAFT_413353</name>
</gene>
<feature type="compositionally biased region" description="Polar residues" evidence="6">
    <location>
        <begin position="173"/>
        <end position="184"/>
    </location>
</feature>
<evidence type="ECO:0000256" key="5">
    <source>
        <dbReference type="ARBA" id="ARBA00023242"/>
    </source>
</evidence>
<evidence type="ECO:0000256" key="3">
    <source>
        <dbReference type="ARBA" id="ARBA00023125"/>
    </source>
</evidence>
<name>A0AAN6YF30_9PEZI</name>
<evidence type="ECO:0000259" key="7">
    <source>
        <dbReference type="PROSITE" id="PS00463"/>
    </source>
</evidence>
<feature type="region of interest" description="Disordered" evidence="6">
    <location>
        <begin position="28"/>
        <end position="68"/>
    </location>
</feature>
<keyword evidence="5" id="KW-0539">Nucleus</keyword>
<dbReference type="AlphaFoldDB" id="A0AAN6YF30"/>
<protein>
    <submittedName>
        <fullName evidence="8">Protein priB</fullName>
    </submittedName>
</protein>
<dbReference type="InterPro" id="IPR051089">
    <property type="entry name" value="prtT"/>
</dbReference>
<dbReference type="EMBL" id="MU858055">
    <property type="protein sequence ID" value="KAK4218133.1"/>
    <property type="molecule type" value="Genomic_DNA"/>
</dbReference>
<keyword evidence="9" id="KW-1185">Reference proteome</keyword>
<dbReference type="Proteomes" id="UP001301769">
    <property type="component" value="Unassembled WGS sequence"/>
</dbReference>
<dbReference type="GO" id="GO:0008270">
    <property type="term" value="F:zinc ion binding"/>
    <property type="evidence" value="ECO:0007669"/>
    <property type="project" value="InterPro"/>
</dbReference>
<keyword evidence="3" id="KW-0238">DNA-binding</keyword>
<feature type="region of interest" description="Disordered" evidence="6">
    <location>
        <begin position="164"/>
        <end position="206"/>
    </location>
</feature>
<dbReference type="InterPro" id="IPR001138">
    <property type="entry name" value="Zn2Cys6_DnaBD"/>
</dbReference>
<dbReference type="PANTHER" id="PTHR31845">
    <property type="entry name" value="FINGER DOMAIN PROTEIN, PUTATIVE-RELATED"/>
    <property type="match status" value="1"/>
</dbReference>
<sequence>MDVDTNRPKAQKGPRACATCARAKSRCIPGPAANGGRCERCHRLDKPCSSQTPAPPRKRKEPKPTRVAQLERKLEDLTARLESAAGAGTSQSQGQLQGQAPIQSDPEETGQVGTTTALQPHVEVSTWNGNTITGTPGVASSNGNNPTIDYNFAHIFGTDGPLYNQVDLPPSTPSTQLNDSASLASSRPGPPSIQPPQLPPHLAAPKPLLWPEDAEAEAMLALYQATLSHQFPFVPIDARMSSRELREKHPFLWKATMMSAYHLDGPRQMALGDQLLKEITEAAMLKAQKDIDLLQGLQLFICWYHYNLKSFQLTNLIFLARSICSSLGLTESTHLNSVKGRLDQFTPKCLENMRALTATYYITTITFATNKRPDALMNTSCAELCCEIIEKLNKIPSDIFLVWLVRAQQLIQAIVWRLALCQSATLQQPSHMPLAAVIRDFAQQIEVFRQSVPAHIAQNPTLIGHMYVAEMLLYENALQPAHQDDMANMPPSPPSSHSPSASSSHSQSSTQASNRTKRQGAGLHLQDRFEFLWSCVRAAKGFLVNRYAFAVGTPSPFACTLEEQRQELEYRLRNPRFSCISSSDFIFTFLTALKLIMLSLPGWDLDVVRREMCFVDFLERQCVEMEIITGRRVSQFSRADTTLEPEMVDMFANLTRKMRSLSAQMRAELETTYTASRITQQSATAVTSTGLTAMTNNDISSTGQEFLPPTSSAVMQDLMHDLEHHMVWQDFGLEWSALDTNSSDFFAT</sequence>
<dbReference type="GO" id="GO:0000976">
    <property type="term" value="F:transcription cis-regulatory region binding"/>
    <property type="evidence" value="ECO:0007669"/>
    <property type="project" value="TreeGrafter"/>
</dbReference>
<dbReference type="InterPro" id="IPR036864">
    <property type="entry name" value="Zn2-C6_fun-type_DNA-bd_sf"/>
</dbReference>
<dbReference type="SUPFAM" id="SSF57701">
    <property type="entry name" value="Zn2/Cys6 DNA-binding domain"/>
    <property type="match status" value="1"/>
</dbReference>
<evidence type="ECO:0000256" key="4">
    <source>
        <dbReference type="ARBA" id="ARBA00023163"/>
    </source>
</evidence>
<feature type="region of interest" description="Disordered" evidence="6">
    <location>
        <begin position="483"/>
        <end position="519"/>
    </location>
</feature>
<feature type="compositionally biased region" description="Pro residues" evidence="6">
    <location>
        <begin position="188"/>
        <end position="199"/>
    </location>
</feature>
<dbReference type="GO" id="GO:0005634">
    <property type="term" value="C:nucleus"/>
    <property type="evidence" value="ECO:0007669"/>
    <property type="project" value="UniProtKB-SubCell"/>
</dbReference>
<keyword evidence="2" id="KW-0805">Transcription regulation</keyword>
<comment type="caution">
    <text evidence="8">The sequence shown here is derived from an EMBL/GenBank/DDBJ whole genome shotgun (WGS) entry which is preliminary data.</text>
</comment>
<proteinExistence type="predicted"/>
<reference evidence="8" key="2">
    <citation type="submission" date="2023-05" db="EMBL/GenBank/DDBJ databases">
        <authorList>
            <consortium name="Lawrence Berkeley National Laboratory"/>
            <person name="Steindorff A."/>
            <person name="Hensen N."/>
            <person name="Bonometti L."/>
            <person name="Westerberg I."/>
            <person name="Brannstrom I.O."/>
            <person name="Guillou S."/>
            <person name="Cros-Aarteil S."/>
            <person name="Calhoun S."/>
            <person name="Haridas S."/>
            <person name="Kuo A."/>
            <person name="Mondo S."/>
            <person name="Pangilinan J."/>
            <person name="Riley R."/>
            <person name="Labutti K."/>
            <person name="Andreopoulos B."/>
            <person name="Lipzen A."/>
            <person name="Chen C."/>
            <person name="Yanf M."/>
            <person name="Daum C."/>
            <person name="Ng V."/>
            <person name="Clum A."/>
            <person name="Ohm R."/>
            <person name="Martin F."/>
            <person name="Silar P."/>
            <person name="Natvig D."/>
            <person name="Lalanne C."/>
            <person name="Gautier V."/>
            <person name="Ament-Velasquez S.L."/>
            <person name="Kruys A."/>
            <person name="Hutchinson M.I."/>
            <person name="Powell A.J."/>
            <person name="Barry K."/>
            <person name="Miller A.N."/>
            <person name="Grigoriev I.V."/>
            <person name="Debuchy R."/>
            <person name="Gladieux P."/>
            <person name="Thoren M.H."/>
            <person name="Johannesson H."/>
        </authorList>
    </citation>
    <scope>NUCLEOTIDE SEQUENCE</scope>
    <source>
        <strain evidence="8">PSN293</strain>
    </source>
</reference>
<evidence type="ECO:0000256" key="2">
    <source>
        <dbReference type="ARBA" id="ARBA00023015"/>
    </source>
</evidence>